<dbReference type="Pfam" id="PF06203">
    <property type="entry name" value="CCT"/>
    <property type="match status" value="1"/>
</dbReference>
<feature type="region of interest" description="Disordered" evidence="4">
    <location>
        <begin position="143"/>
        <end position="165"/>
    </location>
</feature>
<dbReference type="GO" id="GO:0003700">
    <property type="term" value="F:DNA-binding transcription factor activity"/>
    <property type="evidence" value="ECO:0007669"/>
    <property type="project" value="TreeGrafter"/>
</dbReference>
<dbReference type="Proteomes" id="UP000663760">
    <property type="component" value="Chromosome 6"/>
</dbReference>
<evidence type="ECO:0000259" key="5">
    <source>
        <dbReference type="PROSITE" id="PS51017"/>
    </source>
</evidence>
<feature type="region of interest" description="Disordered" evidence="4">
    <location>
        <begin position="318"/>
        <end position="338"/>
    </location>
</feature>
<feature type="compositionally biased region" description="Basic and acidic residues" evidence="4">
    <location>
        <begin position="323"/>
        <end position="332"/>
    </location>
</feature>
<dbReference type="InterPro" id="IPR045281">
    <property type="entry name" value="CONSTANS-like"/>
</dbReference>
<protein>
    <recommendedName>
        <fullName evidence="5">CCT domain-containing protein</fullName>
    </recommendedName>
</protein>
<accession>A0A7I8KIE1</accession>
<keyword evidence="2 3" id="KW-0539">Nucleus</keyword>
<dbReference type="GO" id="GO:0005634">
    <property type="term" value="C:nucleus"/>
    <property type="evidence" value="ECO:0007669"/>
    <property type="project" value="UniProtKB-SubCell"/>
</dbReference>
<comment type="subcellular location">
    <subcellularLocation>
        <location evidence="1 3">Nucleus</location>
    </subcellularLocation>
</comment>
<evidence type="ECO:0000256" key="3">
    <source>
        <dbReference type="PROSITE-ProRule" id="PRU00357"/>
    </source>
</evidence>
<evidence type="ECO:0000256" key="1">
    <source>
        <dbReference type="ARBA" id="ARBA00004123"/>
    </source>
</evidence>
<dbReference type="PANTHER" id="PTHR31319:SF110">
    <property type="entry name" value="CCT MOTIF FAMILY PROTEIN"/>
    <property type="match status" value="1"/>
</dbReference>
<feature type="domain" description="CCT" evidence="5">
    <location>
        <begin position="283"/>
        <end position="325"/>
    </location>
</feature>
<gene>
    <name evidence="6" type="ORF">SI8410_06008155</name>
</gene>
<dbReference type="PROSITE" id="PS51017">
    <property type="entry name" value="CCT"/>
    <property type="match status" value="1"/>
</dbReference>
<evidence type="ECO:0000256" key="4">
    <source>
        <dbReference type="SAM" id="MobiDB-lite"/>
    </source>
</evidence>
<dbReference type="PANTHER" id="PTHR31319">
    <property type="entry name" value="ZINC FINGER PROTEIN CONSTANS-LIKE 4"/>
    <property type="match status" value="1"/>
</dbReference>
<evidence type="ECO:0000313" key="6">
    <source>
        <dbReference type="EMBL" id="CAA7397490.1"/>
    </source>
</evidence>
<dbReference type="OrthoDB" id="153872at2759"/>
<reference evidence="6" key="1">
    <citation type="submission" date="2020-02" db="EMBL/GenBank/DDBJ databases">
        <authorList>
            <person name="Scholz U."/>
            <person name="Mascher M."/>
            <person name="Fiebig A."/>
        </authorList>
    </citation>
    <scope>NUCLEOTIDE SEQUENCE</scope>
</reference>
<proteinExistence type="predicted"/>
<evidence type="ECO:0000313" key="7">
    <source>
        <dbReference type="Proteomes" id="UP000663760"/>
    </source>
</evidence>
<dbReference type="InterPro" id="IPR010402">
    <property type="entry name" value="CCT_domain"/>
</dbReference>
<organism evidence="6 7">
    <name type="scientific">Spirodela intermedia</name>
    <name type="common">Intermediate duckweed</name>
    <dbReference type="NCBI Taxonomy" id="51605"/>
    <lineage>
        <taxon>Eukaryota</taxon>
        <taxon>Viridiplantae</taxon>
        <taxon>Streptophyta</taxon>
        <taxon>Embryophyta</taxon>
        <taxon>Tracheophyta</taxon>
        <taxon>Spermatophyta</taxon>
        <taxon>Magnoliopsida</taxon>
        <taxon>Liliopsida</taxon>
        <taxon>Araceae</taxon>
        <taxon>Lemnoideae</taxon>
        <taxon>Spirodela</taxon>
    </lineage>
</organism>
<keyword evidence="7" id="KW-1185">Reference proteome</keyword>
<name>A0A7I8KIE1_SPIIN</name>
<dbReference type="GO" id="GO:0009909">
    <property type="term" value="P:regulation of flower development"/>
    <property type="evidence" value="ECO:0007669"/>
    <property type="project" value="InterPro"/>
</dbReference>
<evidence type="ECO:0000256" key="2">
    <source>
        <dbReference type="ARBA" id="ARBA00023242"/>
    </source>
</evidence>
<sequence length="338" mass="37199">MYAETRLGFSYVQGFQAELHRRHPLHSDDGCLLLHNNAWVSNHVSLPWTRISPEPISEYDLGEEGDLFTVPELLRGDDPLMELDPVAAAISMMSNGDDAISNIDSIADDQLLNDVFCDCEDLLADTGVEDAFPELSEVVLHSSLSVDSGGGPPEKNPADDEGSELSDIKIPPLQVKEQETQSEQAVVAVVAVVAAADGPLQKSVSSGCLASMDWINGVGGQMKPRFLGIQEMDLGAVFGMRRAYSEGDIQTLGDNYLTHLNASLIHPPFERLITLGDPKMEDRMQKLSRYRKKKTKRNFCRKIKYACRKALADSQPRIRGRFAKTEEGEVGKPSKALQ</sequence>
<dbReference type="EMBL" id="LR746269">
    <property type="protein sequence ID" value="CAA7397490.1"/>
    <property type="molecule type" value="Genomic_DNA"/>
</dbReference>
<dbReference type="AlphaFoldDB" id="A0A7I8KIE1"/>